<dbReference type="GeneTree" id="ENSGT00940000161912"/>
<evidence type="ECO:0000313" key="10">
    <source>
        <dbReference type="Proteomes" id="UP000240080"/>
    </source>
</evidence>
<dbReference type="InterPro" id="IPR001275">
    <property type="entry name" value="DM_DNA-bd"/>
</dbReference>
<keyword evidence="3 6" id="KW-0862">Zinc</keyword>
<dbReference type="Proteomes" id="UP000240080">
    <property type="component" value="Chromosome 1"/>
</dbReference>
<dbReference type="Bgee" id="ENSPPAG00000041944">
    <property type="expression patterns" value="Expressed in testis"/>
</dbReference>
<feature type="compositionally biased region" description="Pro residues" evidence="7">
    <location>
        <begin position="240"/>
        <end position="252"/>
    </location>
</feature>
<accession>A0A2R9C952</accession>
<evidence type="ECO:0000256" key="4">
    <source>
        <dbReference type="ARBA" id="ARBA00023125"/>
    </source>
</evidence>
<comment type="similarity">
    <text evidence="1">Belongs to the DMRT family.</text>
</comment>
<proteinExistence type="inferred from homology"/>
<gene>
    <name evidence="9" type="primary">DMRTB1</name>
</gene>
<feature type="region of interest" description="Disordered" evidence="7">
    <location>
        <begin position="190"/>
        <end position="289"/>
    </location>
</feature>
<dbReference type="Pfam" id="PF00751">
    <property type="entry name" value="DM"/>
    <property type="match status" value="1"/>
</dbReference>
<evidence type="ECO:0000256" key="3">
    <source>
        <dbReference type="ARBA" id="ARBA00022833"/>
    </source>
</evidence>
<dbReference type="SMART" id="SM00301">
    <property type="entry name" value="DM"/>
    <property type="match status" value="1"/>
</dbReference>
<dbReference type="GO" id="GO:0046872">
    <property type="term" value="F:metal ion binding"/>
    <property type="evidence" value="ECO:0007669"/>
    <property type="project" value="UniProtKB-KW"/>
</dbReference>
<dbReference type="GO" id="GO:0007548">
    <property type="term" value="P:sex differentiation"/>
    <property type="evidence" value="ECO:0007669"/>
    <property type="project" value="TreeGrafter"/>
</dbReference>
<dbReference type="PANTHER" id="PTHR12322">
    <property type="entry name" value="DOUBLESEX AND MAB-3 RELATED TRANSCRIPTION FACTOR DMRT"/>
    <property type="match status" value="1"/>
</dbReference>
<dbReference type="PROSITE" id="PS50809">
    <property type="entry name" value="DM_2"/>
    <property type="match status" value="1"/>
</dbReference>
<feature type="DNA-binding region" description="DM" evidence="6">
    <location>
        <begin position="11"/>
        <end position="58"/>
    </location>
</feature>
<comment type="subcellular location">
    <subcellularLocation>
        <location evidence="6">Nucleus</location>
    </subcellularLocation>
</comment>
<dbReference type="OMA" id="FTDFGRP"/>
<dbReference type="GO" id="GO:0007281">
    <property type="term" value="P:germ cell development"/>
    <property type="evidence" value="ECO:0007669"/>
    <property type="project" value="TreeGrafter"/>
</dbReference>
<reference evidence="9" key="2">
    <citation type="submission" date="2025-08" db="UniProtKB">
        <authorList>
            <consortium name="Ensembl"/>
        </authorList>
    </citation>
    <scope>IDENTIFICATION</scope>
</reference>
<dbReference type="EMBL" id="AJFE02049497">
    <property type="status" value="NOT_ANNOTATED_CDS"/>
    <property type="molecule type" value="Genomic_DNA"/>
</dbReference>
<feature type="compositionally biased region" description="Low complexity" evidence="7">
    <location>
        <begin position="278"/>
        <end position="289"/>
    </location>
</feature>
<name>A0A2R9C952_PANPA</name>
<evidence type="ECO:0000256" key="1">
    <source>
        <dbReference type="ARBA" id="ARBA00006834"/>
    </source>
</evidence>
<evidence type="ECO:0000259" key="8">
    <source>
        <dbReference type="PROSITE" id="PS50809"/>
    </source>
</evidence>
<dbReference type="PROSITE" id="PS40000">
    <property type="entry name" value="DM_1"/>
    <property type="match status" value="1"/>
</dbReference>
<dbReference type="Ensembl" id="ENSPPAT00000061383.1">
    <property type="protein sequence ID" value="ENSPPAP00000038480.1"/>
    <property type="gene ID" value="ENSPPAG00000041944.1"/>
</dbReference>
<protein>
    <submittedName>
        <fullName evidence="9">DMRT like family B with proline rich C-terminal 1</fullName>
    </submittedName>
</protein>
<keyword evidence="10" id="KW-1185">Reference proteome</keyword>
<sequence length="289" mass="30720">MADKMVRTPKCSRCRNHGFLVPVKGHAGKCRWKQCLCEKCYLISERQKIMAAQKVLKTQAAEEEQDAALCAQGPKQASGAAAAAAAAAAPVLGGRSHVEPSERAAVAMPSLAAGSGYPGPLDLRRPMRTVPGPLFTDFVRPLNINPDRALGPEYPGGSSMHPYCPFPLGYLDAPPGVPLQQGFRHVSRSQYQGGGLASEPGGDFQPSYYLPPPPPLPPLPPLPPQPQFLPPGYLSALHFLPPPPPPPPPPPSSFSLTVLFDTDKENTDDQGAEVLSGEPSQPSSQEQSD</sequence>
<evidence type="ECO:0000256" key="5">
    <source>
        <dbReference type="ARBA" id="ARBA00023242"/>
    </source>
</evidence>
<evidence type="ECO:0000313" key="9">
    <source>
        <dbReference type="Ensembl" id="ENSPPAP00000038480.1"/>
    </source>
</evidence>
<dbReference type="PANTHER" id="PTHR12322:SF66">
    <property type="entry name" value="DOUBLESEX- AND MAB-3-RELATED TRANSCRIPTION FACTOR B1"/>
    <property type="match status" value="1"/>
</dbReference>
<dbReference type="EMBL" id="AJFE02049498">
    <property type="status" value="NOT_ANNOTATED_CDS"/>
    <property type="molecule type" value="Genomic_DNA"/>
</dbReference>
<dbReference type="SUPFAM" id="SSF82927">
    <property type="entry name" value="Cysteine-rich DNA binding domain, (DM domain)"/>
    <property type="match status" value="1"/>
</dbReference>
<feature type="compositionally biased region" description="Pro residues" evidence="7">
    <location>
        <begin position="209"/>
        <end position="229"/>
    </location>
</feature>
<keyword evidence="5 6" id="KW-0539">Nucleus</keyword>
<feature type="domain" description="DM" evidence="8">
    <location>
        <begin position="11"/>
        <end position="58"/>
    </location>
</feature>
<organism evidence="9 10">
    <name type="scientific">Pan paniscus</name>
    <name type="common">Pygmy chimpanzee</name>
    <name type="synonym">Bonobo</name>
    <dbReference type="NCBI Taxonomy" id="9597"/>
    <lineage>
        <taxon>Eukaryota</taxon>
        <taxon>Metazoa</taxon>
        <taxon>Chordata</taxon>
        <taxon>Craniata</taxon>
        <taxon>Vertebrata</taxon>
        <taxon>Euteleostomi</taxon>
        <taxon>Mammalia</taxon>
        <taxon>Eutheria</taxon>
        <taxon>Euarchontoglires</taxon>
        <taxon>Primates</taxon>
        <taxon>Haplorrhini</taxon>
        <taxon>Catarrhini</taxon>
        <taxon>Hominidae</taxon>
        <taxon>Pan</taxon>
    </lineage>
</organism>
<reference evidence="9 10" key="1">
    <citation type="journal article" date="2012" name="Nature">
        <title>The bonobo genome compared with the chimpanzee and human genomes.</title>
        <authorList>
            <person name="Prufer K."/>
            <person name="Munch K."/>
            <person name="Hellmann I."/>
            <person name="Akagi K."/>
            <person name="Miller J.R."/>
            <person name="Walenz B."/>
            <person name="Koren S."/>
            <person name="Sutton G."/>
            <person name="Kodira C."/>
            <person name="Winer R."/>
            <person name="Knight J.R."/>
            <person name="Mullikin J.C."/>
            <person name="Meader S.J."/>
            <person name="Ponting C.P."/>
            <person name="Lunter G."/>
            <person name="Higashino S."/>
            <person name="Hobolth A."/>
            <person name="Dutheil J."/>
            <person name="Karakoc E."/>
            <person name="Alkan C."/>
            <person name="Sajjadian S."/>
            <person name="Catacchio C.R."/>
            <person name="Ventura M."/>
            <person name="Marques-Bonet T."/>
            <person name="Eichler E.E."/>
            <person name="Andre C."/>
            <person name="Atencia R."/>
            <person name="Mugisha L."/>
            <person name="Junhold J."/>
            <person name="Patterson N."/>
            <person name="Siebauer M."/>
            <person name="Good J.M."/>
            <person name="Fischer A."/>
            <person name="Ptak S.E."/>
            <person name="Lachmann M."/>
            <person name="Symer D.E."/>
            <person name="Mailund T."/>
            <person name="Schierup M.H."/>
            <person name="Andres A.M."/>
            <person name="Kelso J."/>
            <person name="Paabo S."/>
        </authorList>
    </citation>
    <scope>NUCLEOTIDE SEQUENCE [LARGE SCALE GENOMIC DNA]</scope>
</reference>
<dbReference type="AlphaFoldDB" id="A0A2R9C952"/>
<dbReference type="GO" id="GO:0000981">
    <property type="term" value="F:DNA-binding transcription factor activity, RNA polymerase II-specific"/>
    <property type="evidence" value="ECO:0007669"/>
    <property type="project" value="TreeGrafter"/>
</dbReference>
<reference evidence="9" key="3">
    <citation type="submission" date="2025-09" db="UniProtKB">
        <authorList>
            <consortium name="Ensembl"/>
        </authorList>
    </citation>
    <scope>IDENTIFICATION</scope>
</reference>
<dbReference type="GO" id="GO:0005634">
    <property type="term" value="C:nucleus"/>
    <property type="evidence" value="ECO:0007669"/>
    <property type="project" value="UniProtKB-SubCell"/>
</dbReference>
<dbReference type="InterPro" id="IPR036407">
    <property type="entry name" value="DM_DNA-bd_sf"/>
</dbReference>
<dbReference type="STRING" id="9597.ENSPPAP00000038480"/>
<evidence type="ECO:0000256" key="2">
    <source>
        <dbReference type="ARBA" id="ARBA00022723"/>
    </source>
</evidence>
<dbReference type="GO" id="GO:0000978">
    <property type="term" value="F:RNA polymerase II cis-regulatory region sequence-specific DNA binding"/>
    <property type="evidence" value="ECO:0007669"/>
    <property type="project" value="TreeGrafter"/>
</dbReference>
<evidence type="ECO:0000256" key="6">
    <source>
        <dbReference type="PROSITE-ProRule" id="PRU00070"/>
    </source>
</evidence>
<dbReference type="Gene3D" id="4.10.1040.10">
    <property type="entry name" value="DM DNA-binding domain"/>
    <property type="match status" value="1"/>
</dbReference>
<dbReference type="InterPro" id="IPR026607">
    <property type="entry name" value="DMRT"/>
</dbReference>
<keyword evidence="2 6" id="KW-0479">Metal-binding</keyword>
<keyword evidence="4 6" id="KW-0238">DNA-binding</keyword>
<dbReference type="FunFam" id="4.10.1040.10:FF:000001">
    <property type="entry name" value="doublesex- and mab-3-related transcription factor 1"/>
    <property type="match status" value="1"/>
</dbReference>
<evidence type="ECO:0000256" key="7">
    <source>
        <dbReference type="SAM" id="MobiDB-lite"/>
    </source>
</evidence>